<keyword evidence="2" id="KW-1185">Reference proteome</keyword>
<evidence type="ECO:0000313" key="1">
    <source>
        <dbReference type="EMBL" id="KNC71054.1"/>
    </source>
</evidence>
<dbReference type="EMBL" id="KQ249618">
    <property type="protein sequence ID" value="KNC71054.1"/>
    <property type="molecule type" value="Genomic_DNA"/>
</dbReference>
<dbReference type="AlphaFoldDB" id="A0A0L0F356"/>
<accession>A0A0L0F356</accession>
<feature type="non-terminal residue" evidence="1">
    <location>
        <position position="51"/>
    </location>
</feature>
<gene>
    <name evidence="1" type="ORF">SARC_16414</name>
</gene>
<proteinExistence type="predicted"/>
<dbReference type="Proteomes" id="UP000054560">
    <property type="component" value="Unassembled WGS sequence"/>
</dbReference>
<name>A0A0L0F356_9EUKA</name>
<evidence type="ECO:0000313" key="2">
    <source>
        <dbReference type="Proteomes" id="UP000054560"/>
    </source>
</evidence>
<organism evidence="1 2">
    <name type="scientific">Sphaeroforma arctica JP610</name>
    <dbReference type="NCBI Taxonomy" id="667725"/>
    <lineage>
        <taxon>Eukaryota</taxon>
        <taxon>Ichthyosporea</taxon>
        <taxon>Ichthyophonida</taxon>
        <taxon>Sphaeroforma</taxon>
    </lineage>
</organism>
<protein>
    <submittedName>
        <fullName evidence="1">Uncharacterized protein</fullName>
    </submittedName>
</protein>
<dbReference type="GeneID" id="25916918"/>
<dbReference type="RefSeq" id="XP_014144956.1">
    <property type="nucleotide sequence ID" value="XM_014289481.1"/>
</dbReference>
<reference evidence="1 2" key="1">
    <citation type="submission" date="2011-02" db="EMBL/GenBank/DDBJ databases">
        <title>The Genome Sequence of Sphaeroforma arctica JP610.</title>
        <authorList>
            <consortium name="The Broad Institute Genome Sequencing Platform"/>
            <person name="Russ C."/>
            <person name="Cuomo C."/>
            <person name="Young S.K."/>
            <person name="Zeng Q."/>
            <person name="Gargeya S."/>
            <person name="Alvarado L."/>
            <person name="Berlin A."/>
            <person name="Chapman S.B."/>
            <person name="Chen Z."/>
            <person name="Freedman E."/>
            <person name="Gellesch M."/>
            <person name="Goldberg J."/>
            <person name="Griggs A."/>
            <person name="Gujja S."/>
            <person name="Heilman E."/>
            <person name="Heiman D."/>
            <person name="Howarth C."/>
            <person name="Mehta T."/>
            <person name="Neiman D."/>
            <person name="Pearson M."/>
            <person name="Roberts A."/>
            <person name="Saif S."/>
            <person name="Shea T."/>
            <person name="Shenoy N."/>
            <person name="Sisk P."/>
            <person name="Stolte C."/>
            <person name="Sykes S."/>
            <person name="White J."/>
            <person name="Yandava C."/>
            <person name="Burger G."/>
            <person name="Gray M.W."/>
            <person name="Holland P.W.H."/>
            <person name="King N."/>
            <person name="Lang F.B.F."/>
            <person name="Roger A.J."/>
            <person name="Ruiz-Trillo I."/>
            <person name="Haas B."/>
            <person name="Nusbaum C."/>
            <person name="Birren B."/>
        </authorList>
    </citation>
    <scope>NUCLEOTIDE SEQUENCE [LARGE SCALE GENOMIC DNA]</scope>
    <source>
        <strain evidence="1 2">JP610</strain>
    </source>
</reference>
<sequence>MAFYEKSLVSVIENINSTLRSAQLNERTWTRETKTLLQLASEFVNLRTRQT</sequence>